<evidence type="ECO:0000313" key="4">
    <source>
        <dbReference type="Proteomes" id="UP000199365"/>
    </source>
</evidence>
<evidence type="ECO:0000259" key="2">
    <source>
        <dbReference type="PROSITE" id="PS51371"/>
    </source>
</evidence>
<reference evidence="4" key="1">
    <citation type="submission" date="2016-10" db="EMBL/GenBank/DDBJ databases">
        <authorList>
            <person name="Varghese N."/>
            <person name="Submissions S."/>
        </authorList>
    </citation>
    <scope>NUCLEOTIDE SEQUENCE [LARGE SCALE GENOMIC DNA]</scope>
    <source>
        <strain evidence="4">DUS833</strain>
    </source>
</reference>
<evidence type="ECO:0000313" key="3">
    <source>
        <dbReference type="EMBL" id="SDR22405.1"/>
    </source>
</evidence>
<dbReference type="Proteomes" id="UP000199365">
    <property type="component" value="Unassembled WGS sequence"/>
</dbReference>
<dbReference type="EMBL" id="FNKX01000001">
    <property type="protein sequence ID" value="SDR22405.1"/>
    <property type="molecule type" value="Genomic_DNA"/>
</dbReference>
<sequence length="133" mass="14374">MAYRNFIVVKQSDAAFEVISELRQRRAVMAVVVVDAAVDGAFDVSGVIAKEHIAHAVARSIDIFQPRARRRTATSTQSVRVNDASYAVHGRGLKVGDRIAEDLMPPDSSGHWAGMRLSSGSLRASIGDLDLGR</sequence>
<dbReference type="RefSeq" id="WP_176078849.1">
    <property type="nucleotide sequence ID" value="NZ_FNKX01000001.1"/>
</dbReference>
<dbReference type="InterPro" id="IPR000644">
    <property type="entry name" value="CBS_dom"/>
</dbReference>
<name>A0A1H1HA74_9BURK</name>
<feature type="domain" description="CBS" evidence="2">
    <location>
        <begin position="1"/>
        <end position="63"/>
    </location>
</feature>
<dbReference type="AlphaFoldDB" id="A0A1H1HA74"/>
<keyword evidence="1" id="KW-0129">CBS domain</keyword>
<protein>
    <recommendedName>
        <fullName evidence="2">CBS domain-containing protein</fullName>
    </recommendedName>
</protein>
<evidence type="ECO:0000256" key="1">
    <source>
        <dbReference type="PROSITE-ProRule" id="PRU00703"/>
    </source>
</evidence>
<dbReference type="PROSITE" id="PS51371">
    <property type="entry name" value="CBS"/>
    <property type="match status" value="1"/>
</dbReference>
<organism evidence="3 4">
    <name type="scientific">Paraburkholderia tuberum</name>
    <dbReference type="NCBI Taxonomy" id="157910"/>
    <lineage>
        <taxon>Bacteria</taxon>
        <taxon>Pseudomonadati</taxon>
        <taxon>Pseudomonadota</taxon>
        <taxon>Betaproteobacteria</taxon>
        <taxon>Burkholderiales</taxon>
        <taxon>Burkholderiaceae</taxon>
        <taxon>Paraburkholderia</taxon>
    </lineage>
</organism>
<accession>A0A1H1HA74</accession>
<dbReference type="STRING" id="157910.SAMN05445850_3399"/>
<proteinExistence type="predicted"/>
<gene>
    <name evidence="3" type="ORF">SAMN05445850_3399</name>
</gene>
<keyword evidence="4" id="KW-1185">Reference proteome</keyword>